<organism evidence="1 2">
    <name type="scientific">Amycolatopsis rubida</name>
    <dbReference type="NCBI Taxonomy" id="112413"/>
    <lineage>
        <taxon>Bacteria</taxon>
        <taxon>Bacillati</taxon>
        <taxon>Actinomycetota</taxon>
        <taxon>Actinomycetes</taxon>
        <taxon>Pseudonocardiales</taxon>
        <taxon>Pseudonocardiaceae</taxon>
        <taxon>Amycolatopsis</taxon>
    </lineage>
</organism>
<dbReference type="Proteomes" id="UP000199137">
    <property type="component" value="Unassembled WGS sequence"/>
</dbReference>
<proteinExistence type="predicted"/>
<sequence>MQGSPTVCIGSCGIGTVGEQDADETFVMGR</sequence>
<gene>
    <name evidence="1" type="ORF">SAMN05421854_104125</name>
</gene>
<evidence type="ECO:0000313" key="2">
    <source>
        <dbReference type="Proteomes" id="UP000199137"/>
    </source>
</evidence>
<dbReference type="AlphaFoldDB" id="A0A1I5MS57"/>
<evidence type="ECO:0000313" key="1">
    <source>
        <dbReference type="EMBL" id="SFP12217.1"/>
    </source>
</evidence>
<accession>A0A1I5MS57</accession>
<name>A0A1I5MS57_9PSEU</name>
<reference evidence="1 2" key="1">
    <citation type="submission" date="2016-10" db="EMBL/GenBank/DDBJ databases">
        <authorList>
            <person name="de Groot N.N."/>
        </authorList>
    </citation>
    <scope>NUCLEOTIDE SEQUENCE [LARGE SCALE GENOMIC DNA]</scope>
    <source>
        <strain evidence="1 2">DSM 44637</strain>
    </source>
</reference>
<dbReference type="EMBL" id="FOWC01000004">
    <property type="protein sequence ID" value="SFP12217.1"/>
    <property type="molecule type" value="Genomic_DNA"/>
</dbReference>
<protein>
    <submittedName>
        <fullName evidence="1">Uncharacterized protein</fullName>
    </submittedName>
</protein>